<keyword evidence="1" id="KW-0472">Membrane</keyword>
<proteinExistence type="predicted"/>
<reference evidence="2" key="1">
    <citation type="journal article" date="2013" name="Environ. Microbiol.">
        <title>Microbiota from the distal guts of lean and obese adolescents exhibit partial functional redundancy besides clear differences in community structure.</title>
        <authorList>
            <person name="Ferrer M."/>
            <person name="Ruiz A."/>
            <person name="Lanza F."/>
            <person name="Haange S.B."/>
            <person name="Oberbach A."/>
            <person name="Till H."/>
            <person name="Bargiela R."/>
            <person name="Campoy C."/>
            <person name="Segura M.T."/>
            <person name="Richter M."/>
            <person name="von Bergen M."/>
            <person name="Seifert J."/>
            <person name="Suarez A."/>
        </authorList>
    </citation>
    <scope>NUCLEOTIDE SEQUENCE</scope>
</reference>
<feature type="transmembrane region" description="Helical" evidence="1">
    <location>
        <begin position="83"/>
        <end position="105"/>
    </location>
</feature>
<dbReference type="AlphaFoldDB" id="K1RZM9"/>
<accession>K1RZM9</accession>
<dbReference type="EMBL" id="AJWY01010983">
    <property type="protein sequence ID" value="EKC54012.1"/>
    <property type="molecule type" value="Genomic_DNA"/>
</dbReference>
<organism evidence="2">
    <name type="scientific">human gut metagenome</name>
    <dbReference type="NCBI Taxonomy" id="408170"/>
    <lineage>
        <taxon>unclassified sequences</taxon>
        <taxon>metagenomes</taxon>
        <taxon>organismal metagenomes</taxon>
    </lineage>
</organism>
<sequence length="157" mass="17626">MELHICKQCGLVAPKGTTVCPRCGRALPPTKAEASRPRYTIHVDPDMVQYWDDEDEDEFPLKEDPFFMWYGGEQQEEMGTGHYLATLLLFAIPVVGLIMMIYWSLCGSKWEERQKLATACMIKRLVGDLVILALLIAAHSVIVGLSYMPILLGGMGY</sequence>
<comment type="caution">
    <text evidence="2">The sequence shown here is derived from an EMBL/GenBank/DDBJ whole genome shotgun (WGS) entry which is preliminary data.</text>
</comment>
<keyword evidence="1" id="KW-1133">Transmembrane helix</keyword>
<feature type="transmembrane region" description="Helical" evidence="1">
    <location>
        <begin position="125"/>
        <end position="148"/>
    </location>
</feature>
<evidence type="ECO:0008006" key="3">
    <source>
        <dbReference type="Google" id="ProtNLM"/>
    </source>
</evidence>
<protein>
    <recommendedName>
        <fullName evidence="3">Zinc-ribbon domain-containing protein</fullName>
    </recommendedName>
</protein>
<name>K1RZM9_9ZZZZ</name>
<gene>
    <name evidence="2" type="ORF">LEA_16073</name>
</gene>
<keyword evidence="1" id="KW-0812">Transmembrane</keyword>
<evidence type="ECO:0000256" key="1">
    <source>
        <dbReference type="SAM" id="Phobius"/>
    </source>
</evidence>
<evidence type="ECO:0000313" key="2">
    <source>
        <dbReference type="EMBL" id="EKC54012.1"/>
    </source>
</evidence>